<keyword evidence="6 8" id="KW-0472">Membrane</keyword>
<evidence type="ECO:0000256" key="3">
    <source>
        <dbReference type="ARBA" id="ARBA00022452"/>
    </source>
</evidence>
<accession>A0A7W7NTR8</accession>
<dbReference type="Gene3D" id="2.170.130.10">
    <property type="entry name" value="TonB-dependent receptor, plug domain"/>
    <property type="match status" value="1"/>
</dbReference>
<gene>
    <name evidence="13" type="ORF">HNP52_003288</name>
</gene>
<evidence type="ECO:0000256" key="2">
    <source>
        <dbReference type="ARBA" id="ARBA00022448"/>
    </source>
</evidence>
<dbReference type="PROSITE" id="PS52016">
    <property type="entry name" value="TONB_DEPENDENT_REC_3"/>
    <property type="match status" value="1"/>
</dbReference>
<evidence type="ECO:0000256" key="6">
    <source>
        <dbReference type="ARBA" id="ARBA00023136"/>
    </source>
</evidence>
<evidence type="ECO:0000259" key="12">
    <source>
        <dbReference type="Pfam" id="PF07715"/>
    </source>
</evidence>
<feature type="domain" description="TonB-dependent receptor-like beta-barrel" evidence="11">
    <location>
        <begin position="456"/>
        <end position="961"/>
    </location>
</feature>
<dbReference type="InterPro" id="IPR039426">
    <property type="entry name" value="TonB-dep_rcpt-like"/>
</dbReference>
<keyword evidence="2 8" id="KW-0813">Transport</keyword>
<keyword evidence="3 8" id="KW-1134">Transmembrane beta strand</keyword>
<feature type="compositionally biased region" description="Polar residues" evidence="10">
    <location>
        <begin position="9"/>
        <end position="20"/>
    </location>
</feature>
<feature type="region of interest" description="Disordered" evidence="10">
    <location>
        <begin position="1"/>
        <end position="40"/>
    </location>
</feature>
<evidence type="ECO:0000256" key="5">
    <source>
        <dbReference type="ARBA" id="ARBA00023077"/>
    </source>
</evidence>
<keyword evidence="13" id="KW-0675">Receptor</keyword>
<evidence type="ECO:0000259" key="11">
    <source>
        <dbReference type="Pfam" id="PF00593"/>
    </source>
</evidence>
<keyword evidence="7 8" id="KW-0998">Cell outer membrane</keyword>
<dbReference type="RefSeq" id="WP_184168690.1">
    <property type="nucleotide sequence ID" value="NZ_JACHLN010000003.1"/>
</dbReference>
<evidence type="ECO:0000256" key="8">
    <source>
        <dbReference type="PROSITE-ProRule" id="PRU01360"/>
    </source>
</evidence>
<keyword evidence="4 8" id="KW-0812">Transmembrane</keyword>
<reference evidence="13 14" key="1">
    <citation type="submission" date="2020-08" db="EMBL/GenBank/DDBJ databases">
        <title>Functional genomics of gut bacteria from endangered species of beetles.</title>
        <authorList>
            <person name="Carlos-Shanley C."/>
        </authorList>
    </citation>
    <scope>NUCLEOTIDE SEQUENCE [LARGE SCALE GENOMIC DNA]</scope>
    <source>
        <strain evidence="13 14">S00224</strain>
    </source>
</reference>
<proteinExistence type="inferred from homology"/>
<evidence type="ECO:0000256" key="10">
    <source>
        <dbReference type="SAM" id="MobiDB-lite"/>
    </source>
</evidence>
<feature type="domain" description="TonB-dependent receptor plug" evidence="12">
    <location>
        <begin position="60"/>
        <end position="175"/>
    </location>
</feature>
<dbReference type="InterPro" id="IPR012910">
    <property type="entry name" value="Plug_dom"/>
</dbReference>
<evidence type="ECO:0000256" key="1">
    <source>
        <dbReference type="ARBA" id="ARBA00004571"/>
    </source>
</evidence>
<name>A0A7W7NTR8_9SPHN</name>
<dbReference type="InterPro" id="IPR037066">
    <property type="entry name" value="Plug_dom_sf"/>
</dbReference>
<dbReference type="PANTHER" id="PTHR47234:SF2">
    <property type="entry name" value="TONB-DEPENDENT RECEPTOR"/>
    <property type="match status" value="1"/>
</dbReference>
<dbReference type="SUPFAM" id="SSF56935">
    <property type="entry name" value="Porins"/>
    <property type="match status" value="1"/>
</dbReference>
<organism evidence="13 14">
    <name type="scientific">Sphingomonas kyeonggiensis</name>
    <dbReference type="NCBI Taxonomy" id="1268553"/>
    <lineage>
        <taxon>Bacteria</taxon>
        <taxon>Pseudomonadati</taxon>
        <taxon>Pseudomonadota</taxon>
        <taxon>Alphaproteobacteria</taxon>
        <taxon>Sphingomonadales</taxon>
        <taxon>Sphingomonadaceae</taxon>
        <taxon>Sphingomonas</taxon>
    </lineage>
</organism>
<dbReference type="Pfam" id="PF00593">
    <property type="entry name" value="TonB_dep_Rec_b-barrel"/>
    <property type="match status" value="1"/>
</dbReference>
<dbReference type="AlphaFoldDB" id="A0A7W7NTR8"/>
<dbReference type="Gene3D" id="2.40.170.20">
    <property type="entry name" value="TonB-dependent receptor, beta-barrel domain"/>
    <property type="match status" value="1"/>
</dbReference>
<comment type="caution">
    <text evidence="13">The sequence shown here is derived from an EMBL/GenBank/DDBJ whole genome shotgun (WGS) entry which is preliminary data.</text>
</comment>
<dbReference type="GO" id="GO:0009279">
    <property type="term" value="C:cell outer membrane"/>
    <property type="evidence" value="ECO:0007669"/>
    <property type="project" value="UniProtKB-SubCell"/>
</dbReference>
<protein>
    <submittedName>
        <fullName evidence="13">Iron complex outermembrane receptor protein</fullName>
    </submittedName>
</protein>
<comment type="subcellular location">
    <subcellularLocation>
        <location evidence="1 8">Cell outer membrane</location>
        <topology evidence="1 8">Multi-pass membrane protein</topology>
    </subcellularLocation>
</comment>
<evidence type="ECO:0000313" key="13">
    <source>
        <dbReference type="EMBL" id="MBB4840196.1"/>
    </source>
</evidence>
<dbReference type="InterPro" id="IPR036942">
    <property type="entry name" value="Beta-barrel_TonB_sf"/>
</dbReference>
<sequence>MASAMPAWAQSTDNTTQEAATPTGAVPTTDSDESGKPSKGNEIIVTGSRIKQDPNNSALPLQIITQQEITRNGISSPEQLMMFLTTSGSGADNLASNSDVVTGAQRGTNGLSAANLRGQGAGGTLVLLNGRRVAAHGLSGSAVDVNQIPFAAIERVEVLKDGASAIYGTDAVGGVINFITKKDFQGLSLNGFTDTTEQGGGNIYRIGGVAGFGDLDEDGFNVMGAVAYSWNKMLRGSERSFVNGSQPNRGLSVDTRGTPVATAFNIGANTQPGSITAGGTLLTGLTLTLPNGANGASGGINILDLPGGAGCDSIDGGMAYDEQLWNTPSAQYACSWDTGRAAVIQQPIQTLTYYTKATWRISGDHIVAFEVTGSDADSAKSFSNAQLTANTTNLPIAYPRNAATQAQYDSVFNAIRSAFDVPTNPNRTAQIAALNARFGQPISYRWRCIPCGPREYKTNTSTFRAALGFEGPLWTGWDYRAGASYARSESSSVLGSGYYYRGTNANGSYDVNAPAVAGAGLINGQQARGLVGVMNSGLINPFSLTQTAAGLAALESVSAYGATLYGGRYEVKQADASISGPLFPIWGGDVQLAAGVDYRRETYEFNGSAAAAAAAPVIFLAAFDNVNALTPKKRDVKAAYAELLVPLFKGFELTLAGRIDDYTGFGSTKNPKIAFKYRPINELMFRGSYNTSFRVPTFNQIYNGITESPYAGSDIADPVKCPGGVPTSNFGSGLPCAQIRPNIWTGGTADLRPETAKQFSAGVVFQPMKDMSLSVDFWSIAVDNTIQLLTLRQLIDNAALFSDRFVRDASGTVQVIDDRWINAGSRRTQGLEFTYRSGFEALGGKFSTGLDGTLLLKKREKLTPSSAYGPSLIGVFSYAGDLGIKWKHNAFVSWSNDQWSISFSQIFRQGFKNGALPGIAAGTVTRPDYNVRTDDYVIYNASISFNGLAPGYRLSLGVKNLFNTDPPFTITYDGNSGAGSSWDPRVADPRGRAYTVSAQVQF</sequence>
<dbReference type="Pfam" id="PF07715">
    <property type="entry name" value="Plug"/>
    <property type="match status" value="1"/>
</dbReference>
<dbReference type="EMBL" id="JACHLN010000003">
    <property type="protein sequence ID" value="MBB4840196.1"/>
    <property type="molecule type" value="Genomic_DNA"/>
</dbReference>
<keyword evidence="5 9" id="KW-0798">TonB box</keyword>
<keyword evidence="14" id="KW-1185">Reference proteome</keyword>
<comment type="similarity">
    <text evidence="8 9">Belongs to the TonB-dependent receptor family.</text>
</comment>
<evidence type="ECO:0000256" key="4">
    <source>
        <dbReference type="ARBA" id="ARBA00022692"/>
    </source>
</evidence>
<evidence type="ECO:0000313" key="14">
    <source>
        <dbReference type="Proteomes" id="UP000575241"/>
    </source>
</evidence>
<evidence type="ECO:0000256" key="7">
    <source>
        <dbReference type="ARBA" id="ARBA00023237"/>
    </source>
</evidence>
<dbReference type="Proteomes" id="UP000575241">
    <property type="component" value="Unassembled WGS sequence"/>
</dbReference>
<evidence type="ECO:0000256" key="9">
    <source>
        <dbReference type="RuleBase" id="RU003357"/>
    </source>
</evidence>
<dbReference type="PANTHER" id="PTHR47234">
    <property type="match status" value="1"/>
</dbReference>
<dbReference type="InterPro" id="IPR000531">
    <property type="entry name" value="Beta-barrel_TonB"/>
</dbReference>